<feature type="region of interest" description="Disordered" evidence="1">
    <location>
        <begin position="60"/>
        <end position="85"/>
    </location>
</feature>
<reference evidence="2 3" key="1">
    <citation type="submission" date="2019-04" db="EMBL/GenBank/DDBJ databases">
        <title>Comparative genomics and transcriptomics to analyze fruiting body development in filamentous ascomycetes.</title>
        <authorList>
            <consortium name="DOE Joint Genome Institute"/>
            <person name="Lutkenhaus R."/>
            <person name="Traeger S."/>
            <person name="Breuer J."/>
            <person name="Kuo A."/>
            <person name="Lipzen A."/>
            <person name="Pangilinan J."/>
            <person name="Dilworth D."/>
            <person name="Sandor L."/>
            <person name="Poggeler S."/>
            <person name="Barry K."/>
            <person name="Grigoriev I.V."/>
            <person name="Nowrousian M."/>
        </authorList>
    </citation>
    <scope>NUCLEOTIDE SEQUENCE [LARGE SCALE GENOMIC DNA]</scope>
    <source>
        <strain evidence="2 3">CBS 389.68</strain>
    </source>
</reference>
<sequence length="85" mass="9628">MGSSRGCSVTSYNRINRPYIRSVTNSRMCGVVPLLLLFFARHTNHGARLSNLQPSALNPKPYKTAFLTHPTSTSPFQHRHMTSRR</sequence>
<dbReference type="AlphaFoldDB" id="A0A4S2MRI2"/>
<gene>
    <name evidence="2" type="ORF">EX30DRAFT_199333</name>
</gene>
<protein>
    <submittedName>
        <fullName evidence="2">Uncharacterized protein</fullName>
    </submittedName>
</protein>
<evidence type="ECO:0000256" key="1">
    <source>
        <dbReference type="SAM" id="MobiDB-lite"/>
    </source>
</evidence>
<dbReference type="Proteomes" id="UP000298138">
    <property type="component" value="Unassembled WGS sequence"/>
</dbReference>
<dbReference type="InParanoid" id="A0A4S2MRI2"/>
<dbReference type="EMBL" id="ML220152">
    <property type="protein sequence ID" value="TGZ77557.1"/>
    <property type="molecule type" value="Genomic_DNA"/>
</dbReference>
<organism evidence="2 3">
    <name type="scientific">Ascodesmis nigricans</name>
    <dbReference type="NCBI Taxonomy" id="341454"/>
    <lineage>
        <taxon>Eukaryota</taxon>
        <taxon>Fungi</taxon>
        <taxon>Dikarya</taxon>
        <taxon>Ascomycota</taxon>
        <taxon>Pezizomycotina</taxon>
        <taxon>Pezizomycetes</taxon>
        <taxon>Pezizales</taxon>
        <taxon>Ascodesmidaceae</taxon>
        <taxon>Ascodesmis</taxon>
    </lineage>
</organism>
<accession>A0A4S2MRI2</accession>
<keyword evidence="3" id="KW-1185">Reference proteome</keyword>
<name>A0A4S2MRI2_9PEZI</name>
<evidence type="ECO:0000313" key="3">
    <source>
        <dbReference type="Proteomes" id="UP000298138"/>
    </source>
</evidence>
<proteinExistence type="predicted"/>
<evidence type="ECO:0000313" key="2">
    <source>
        <dbReference type="EMBL" id="TGZ77557.1"/>
    </source>
</evidence>